<accession>B1H0I1</accession>
<sequence length="205" mass="22427">MFTGLIEDIGTVKNISGSKVEIETKLDGIAKGNSISVNGVCLTVVFVNKGCFVADYSPVTDRITTLSKLKQNSRVNLERAIELSSRLGGHIVSGHVDGIAEIKEIKNLRQFFRIVCSCGENISAYCVSRGSVAVDGISLTLSSILVSGFEIFIIPETFNNTILQFKKKGDEINIETDIIAKYVEKFTNKKTNNISLEILKENGFV</sequence>
<protein>
    <recommendedName>
        <fullName evidence="5 9">Riboflavin synthase</fullName>
        <ecNumber evidence="4 9">2.5.1.9</ecNumber>
    </recommendedName>
</protein>
<dbReference type="InterPro" id="IPR017938">
    <property type="entry name" value="Riboflavin_synthase-like_b-brl"/>
</dbReference>
<dbReference type="PIRSF" id="PIRSF000498">
    <property type="entry name" value="Riboflavin_syn_A"/>
    <property type="match status" value="1"/>
</dbReference>
<evidence type="ECO:0000256" key="8">
    <source>
        <dbReference type="ARBA" id="ARBA00022737"/>
    </source>
</evidence>
<dbReference type="PANTHER" id="PTHR21098:SF12">
    <property type="entry name" value="RIBOFLAVIN SYNTHASE"/>
    <property type="match status" value="1"/>
</dbReference>
<evidence type="ECO:0000313" key="12">
    <source>
        <dbReference type="EMBL" id="BAG14013.1"/>
    </source>
</evidence>
<evidence type="ECO:0000313" key="13">
    <source>
        <dbReference type="Proteomes" id="UP000001691"/>
    </source>
</evidence>
<feature type="repeat" description="Lumazine-binding" evidence="10">
    <location>
        <begin position="1"/>
        <end position="90"/>
    </location>
</feature>
<dbReference type="GO" id="GO:0004746">
    <property type="term" value="F:riboflavin synthase activity"/>
    <property type="evidence" value="ECO:0007669"/>
    <property type="project" value="UniProtKB-UniRule"/>
</dbReference>
<feature type="domain" description="Lumazine-binding" evidence="11">
    <location>
        <begin position="1"/>
        <end position="90"/>
    </location>
</feature>
<dbReference type="PANTHER" id="PTHR21098">
    <property type="entry name" value="RIBOFLAVIN SYNTHASE ALPHA CHAIN"/>
    <property type="match status" value="1"/>
</dbReference>
<dbReference type="PATRIC" id="fig|471821.5.peg.864"/>
<gene>
    <name evidence="12" type="ordered locus">TGRD_520</name>
</gene>
<dbReference type="NCBIfam" id="TIGR00187">
    <property type="entry name" value="ribE"/>
    <property type="match status" value="1"/>
</dbReference>
<evidence type="ECO:0000256" key="4">
    <source>
        <dbReference type="ARBA" id="ARBA00012827"/>
    </source>
</evidence>
<keyword evidence="6" id="KW-0686">Riboflavin biosynthesis</keyword>
<comment type="function">
    <text evidence="2">Catalyzes the dismutation of two molecules of 6,7-dimethyl-8-ribityllumazine, resulting in the formation of riboflavin and 5-amino-6-(D-ribitylamino)uracil.</text>
</comment>
<dbReference type="Gene3D" id="2.40.30.20">
    <property type="match status" value="2"/>
</dbReference>
<dbReference type="AlphaFoldDB" id="B1H0I1"/>
<name>B1H0I1_ENDTX</name>
<feature type="repeat" description="Lumazine-binding" evidence="10">
    <location>
        <begin position="91"/>
        <end position="187"/>
    </location>
</feature>
<dbReference type="NCBIfam" id="NF006767">
    <property type="entry name" value="PRK09289.1"/>
    <property type="match status" value="1"/>
</dbReference>
<comment type="catalytic activity">
    <reaction evidence="1">
        <text>2 6,7-dimethyl-8-(1-D-ribityl)lumazine + H(+) = 5-amino-6-(D-ribitylamino)uracil + riboflavin</text>
        <dbReference type="Rhea" id="RHEA:20772"/>
        <dbReference type="ChEBI" id="CHEBI:15378"/>
        <dbReference type="ChEBI" id="CHEBI:15934"/>
        <dbReference type="ChEBI" id="CHEBI:57986"/>
        <dbReference type="ChEBI" id="CHEBI:58201"/>
        <dbReference type="EC" id="2.5.1.9"/>
    </reaction>
</comment>
<dbReference type="InterPro" id="IPR001783">
    <property type="entry name" value="Lumazine-bd"/>
</dbReference>
<dbReference type="InterPro" id="IPR026017">
    <property type="entry name" value="Lumazine-bd_dom"/>
</dbReference>
<evidence type="ECO:0000256" key="2">
    <source>
        <dbReference type="ARBA" id="ARBA00002803"/>
    </source>
</evidence>
<dbReference type="SUPFAM" id="SSF63380">
    <property type="entry name" value="Riboflavin synthase domain-like"/>
    <property type="match status" value="2"/>
</dbReference>
<dbReference type="EC" id="2.5.1.9" evidence="4 9"/>
<evidence type="ECO:0000259" key="11">
    <source>
        <dbReference type="PROSITE" id="PS51177"/>
    </source>
</evidence>
<dbReference type="HOGENOM" id="CLU_034388_2_0_0"/>
<reference evidence="13" key="1">
    <citation type="journal article" date="2008" name="Proc. Natl. Acad. Sci. U.S.A.">
        <title>Complete genome of the uncultured termite group 1 bacteria in a single host protist cell.</title>
        <authorList>
            <person name="Hongoh Y."/>
            <person name="Sharma V.K."/>
            <person name="Prakash T."/>
            <person name="Noda S."/>
            <person name="Taylor T.D."/>
            <person name="Kudo T."/>
            <person name="Sakaki Y."/>
            <person name="Toyoda A."/>
            <person name="Hattori M."/>
            <person name="Ohkuma M."/>
        </authorList>
    </citation>
    <scope>NUCLEOTIDE SEQUENCE [LARGE SCALE GENOMIC DNA]</scope>
    <source>
        <strain evidence="13">Rs-D17 genomovar Ri2008</strain>
    </source>
</reference>
<dbReference type="Pfam" id="PF00677">
    <property type="entry name" value="Lum_binding"/>
    <property type="match status" value="2"/>
</dbReference>
<feature type="domain" description="Lumazine-binding" evidence="11">
    <location>
        <begin position="91"/>
        <end position="187"/>
    </location>
</feature>
<comment type="pathway">
    <text evidence="3">Cofactor biosynthesis; riboflavin biosynthesis; riboflavin from 2-hydroxy-3-oxobutyl phosphate and 5-amino-6-(D-ribitylamino)uracil: step 2/2.</text>
</comment>
<keyword evidence="13" id="KW-1185">Reference proteome</keyword>
<evidence type="ECO:0000256" key="9">
    <source>
        <dbReference type="NCBIfam" id="TIGR00187"/>
    </source>
</evidence>
<dbReference type="PROSITE" id="PS51177">
    <property type="entry name" value="LUMAZINE_BIND"/>
    <property type="match status" value="2"/>
</dbReference>
<evidence type="ECO:0000256" key="3">
    <source>
        <dbReference type="ARBA" id="ARBA00004887"/>
    </source>
</evidence>
<evidence type="ECO:0000256" key="10">
    <source>
        <dbReference type="PROSITE-ProRule" id="PRU00524"/>
    </source>
</evidence>
<dbReference type="Proteomes" id="UP000001691">
    <property type="component" value="Chromosome"/>
</dbReference>
<evidence type="ECO:0000256" key="6">
    <source>
        <dbReference type="ARBA" id="ARBA00022619"/>
    </source>
</evidence>
<dbReference type="CDD" id="cd00402">
    <property type="entry name" value="Riboflavin_synthase_like"/>
    <property type="match status" value="1"/>
</dbReference>
<dbReference type="STRING" id="471821.TGRD_530"/>
<keyword evidence="7" id="KW-0808">Transferase</keyword>
<organism evidence="12 13">
    <name type="scientific">Endomicrobium trichonymphae</name>
    <dbReference type="NCBI Taxonomy" id="1408204"/>
    <lineage>
        <taxon>Bacteria</taxon>
        <taxon>Pseudomonadati</taxon>
        <taxon>Elusimicrobiota</taxon>
        <taxon>Endomicrobiia</taxon>
        <taxon>Endomicrobiales</taxon>
        <taxon>Endomicrobiaceae</taxon>
        <taxon>Candidatus Endomicrobiellum</taxon>
    </lineage>
</organism>
<evidence type="ECO:0000256" key="7">
    <source>
        <dbReference type="ARBA" id="ARBA00022679"/>
    </source>
</evidence>
<dbReference type="GO" id="GO:0009231">
    <property type="term" value="P:riboflavin biosynthetic process"/>
    <property type="evidence" value="ECO:0007669"/>
    <property type="project" value="UniProtKB-KW"/>
</dbReference>
<dbReference type="RefSeq" id="WP_015423538.1">
    <property type="nucleotide sequence ID" value="NC_020419.1"/>
</dbReference>
<evidence type="ECO:0000256" key="5">
    <source>
        <dbReference type="ARBA" id="ARBA00013950"/>
    </source>
</evidence>
<keyword evidence="8" id="KW-0677">Repeat</keyword>
<dbReference type="InterPro" id="IPR023366">
    <property type="entry name" value="ATP_synth_asu-like_sf"/>
</dbReference>
<evidence type="ECO:0000256" key="1">
    <source>
        <dbReference type="ARBA" id="ARBA00000968"/>
    </source>
</evidence>
<proteinExistence type="predicted"/>
<dbReference type="EMBL" id="AP009510">
    <property type="protein sequence ID" value="BAG14013.1"/>
    <property type="molecule type" value="Genomic_DNA"/>
</dbReference>
<dbReference type="KEGG" id="rsd:TGRD_520"/>